<evidence type="ECO:0000256" key="2">
    <source>
        <dbReference type="ARBA" id="ARBA00022670"/>
    </source>
</evidence>
<dbReference type="Pfam" id="PF13365">
    <property type="entry name" value="Trypsin_2"/>
    <property type="match status" value="1"/>
</dbReference>
<dbReference type="Gene3D" id="2.40.10.10">
    <property type="entry name" value="Trypsin-like serine proteases"/>
    <property type="match status" value="2"/>
</dbReference>
<dbReference type="InterPro" id="IPR043504">
    <property type="entry name" value="Peptidase_S1_PA_chymotrypsin"/>
</dbReference>
<dbReference type="PRINTS" id="PR00834">
    <property type="entry name" value="PROTEASES2C"/>
</dbReference>
<proteinExistence type="inferred from homology"/>
<evidence type="ECO:0000256" key="3">
    <source>
        <dbReference type="ARBA" id="ARBA00022801"/>
    </source>
</evidence>
<keyword evidence="3" id="KW-0378">Hydrolase</keyword>
<dbReference type="Gene3D" id="2.30.42.10">
    <property type="match status" value="1"/>
</dbReference>
<dbReference type="InterPro" id="IPR001478">
    <property type="entry name" value="PDZ"/>
</dbReference>
<comment type="similarity">
    <text evidence="1">Belongs to the peptidase S1C family.</text>
</comment>
<keyword evidence="2 7" id="KW-0645">Protease</keyword>
<reference evidence="8" key="1">
    <citation type="submission" date="2012-02" db="EMBL/GenBank/DDBJ databases">
        <title>The complete genome of Halobacteroides halobius DSM 5150.</title>
        <authorList>
            <person name="Lucas S."/>
            <person name="Copeland A."/>
            <person name="Lapidus A."/>
            <person name="Glavina del Rio T."/>
            <person name="Dalin E."/>
            <person name="Tice H."/>
            <person name="Bruce D."/>
            <person name="Goodwin L."/>
            <person name="Pitluck S."/>
            <person name="Peters L."/>
            <person name="Mikhailova N."/>
            <person name="Gu W."/>
            <person name="Kyrpides N."/>
            <person name="Mavromatis K."/>
            <person name="Ivanova N."/>
            <person name="Brettin T."/>
            <person name="Detter J.C."/>
            <person name="Han C."/>
            <person name="Larimer F."/>
            <person name="Land M."/>
            <person name="Hauser L."/>
            <person name="Markowitz V."/>
            <person name="Cheng J.-F."/>
            <person name="Hugenholtz P."/>
            <person name="Woyke T."/>
            <person name="Wu D."/>
            <person name="Tindall B."/>
            <person name="Pomrenke H."/>
            <person name="Brambilla E."/>
            <person name="Klenk H.-P."/>
            <person name="Eisen J.A."/>
        </authorList>
    </citation>
    <scope>NUCLEOTIDE SEQUENCE [LARGE SCALE GENOMIC DNA]</scope>
    <source>
        <strain evidence="8">ATCC 35273 / DSM 5150 / MD-1</strain>
    </source>
</reference>
<evidence type="ECO:0000256" key="1">
    <source>
        <dbReference type="ARBA" id="ARBA00010541"/>
    </source>
</evidence>
<dbReference type="InterPro" id="IPR001940">
    <property type="entry name" value="Peptidase_S1C"/>
</dbReference>
<organism evidence="7 8">
    <name type="scientific">Halobacteroides halobius (strain ATCC 35273 / DSM 5150 / MD-1)</name>
    <dbReference type="NCBI Taxonomy" id="748449"/>
    <lineage>
        <taxon>Bacteria</taxon>
        <taxon>Bacillati</taxon>
        <taxon>Bacillota</taxon>
        <taxon>Clostridia</taxon>
        <taxon>Halanaerobiales</taxon>
        <taxon>Halobacteroidaceae</taxon>
        <taxon>Halobacteroides</taxon>
    </lineage>
</organism>
<evidence type="ECO:0000313" key="8">
    <source>
        <dbReference type="Proteomes" id="UP000010880"/>
    </source>
</evidence>
<dbReference type="SUPFAM" id="SSF50494">
    <property type="entry name" value="Trypsin-like serine proteases"/>
    <property type="match status" value="1"/>
</dbReference>
<dbReference type="PANTHER" id="PTHR43343">
    <property type="entry name" value="PEPTIDASE S12"/>
    <property type="match status" value="1"/>
</dbReference>
<keyword evidence="4" id="KW-0720">Serine protease</keyword>
<dbReference type="SMART" id="SM00228">
    <property type="entry name" value="PDZ"/>
    <property type="match status" value="1"/>
</dbReference>
<dbReference type="EMBL" id="CP003359">
    <property type="protein sequence ID" value="AGB42441.1"/>
    <property type="molecule type" value="Genomic_DNA"/>
</dbReference>
<keyword evidence="8" id="KW-1185">Reference proteome</keyword>
<keyword evidence="5" id="KW-0472">Membrane</keyword>
<name>L0KBQ5_HALHC</name>
<gene>
    <name evidence="7" type="ordered locus">Halha_2567</name>
</gene>
<evidence type="ECO:0000313" key="7">
    <source>
        <dbReference type="EMBL" id="AGB42441.1"/>
    </source>
</evidence>
<dbReference type="KEGG" id="hhl:Halha_2567"/>
<dbReference type="FunFam" id="2.40.10.10:FF:000001">
    <property type="entry name" value="Periplasmic serine protease DegS"/>
    <property type="match status" value="1"/>
</dbReference>
<dbReference type="Proteomes" id="UP000010880">
    <property type="component" value="Chromosome"/>
</dbReference>
<dbReference type="RefSeq" id="WP_015328153.1">
    <property type="nucleotide sequence ID" value="NC_019978.1"/>
</dbReference>
<dbReference type="HOGENOM" id="CLU_020120_1_2_9"/>
<dbReference type="Pfam" id="PF13180">
    <property type="entry name" value="PDZ_2"/>
    <property type="match status" value="1"/>
</dbReference>
<dbReference type="eggNOG" id="COG0265">
    <property type="taxonomic scope" value="Bacteria"/>
</dbReference>
<feature type="domain" description="PDZ" evidence="6">
    <location>
        <begin position="266"/>
        <end position="362"/>
    </location>
</feature>
<dbReference type="GO" id="GO:0004252">
    <property type="term" value="F:serine-type endopeptidase activity"/>
    <property type="evidence" value="ECO:0007669"/>
    <property type="project" value="InterPro"/>
</dbReference>
<dbReference type="GO" id="GO:0006508">
    <property type="term" value="P:proteolysis"/>
    <property type="evidence" value="ECO:0007669"/>
    <property type="project" value="UniProtKB-KW"/>
</dbReference>
<dbReference type="OrthoDB" id="9758917at2"/>
<feature type="transmembrane region" description="Helical" evidence="5">
    <location>
        <begin position="12"/>
        <end position="34"/>
    </location>
</feature>
<dbReference type="InterPro" id="IPR051201">
    <property type="entry name" value="Chloro_Bact_Ser_Proteases"/>
</dbReference>
<evidence type="ECO:0000259" key="6">
    <source>
        <dbReference type="PROSITE" id="PS50106"/>
    </source>
</evidence>
<keyword evidence="5" id="KW-1133">Transmembrane helix</keyword>
<dbReference type="SUPFAM" id="SSF50156">
    <property type="entry name" value="PDZ domain-like"/>
    <property type="match status" value="1"/>
</dbReference>
<keyword evidence="5" id="KW-0812">Transmembrane</keyword>
<dbReference type="PATRIC" id="fig|748449.3.peg.2489"/>
<dbReference type="AlphaFoldDB" id="L0KBQ5"/>
<dbReference type="PANTHER" id="PTHR43343:SF3">
    <property type="entry name" value="PROTEASE DO-LIKE 8, CHLOROPLASTIC"/>
    <property type="match status" value="1"/>
</dbReference>
<dbReference type="STRING" id="748449.Halha_2567"/>
<evidence type="ECO:0000256" key="4">
    <source>
        <dbReference type="ARBA" id="ARBA00022825"/>
    </source>
</evidence>
<dbReference type="CDD" id="cd06779">
    <property type="entry name" value="cpPDZ_Deg_HtrA-like"/>
    <property type="match status" value="1"/>
</dbReference>
<dbReference type="InterPro" id="IPR036034">
    <property type="entry name" value="PDZ_sf"/>
</dbReference>
<protein>
    <submittedName>
        <fullName evidence="7">Trypsin-like serine protease with C-terminal PDZ domain</fullName>
    </submittedName>
</protein>
<dbReference type="PROSITE" id="PS50106">
    <property type="entry name" value="PDZ"/>
    <property type="match status" value="1"/>
</dbReference>
<dbReference type="InterPro" id="IPR009003">
    <property type="entry name" value="Peptidase_S1_PA"/>
</dbReference>
<sequence length="378" mass="41216">MDSLFTDRKYSGLKVYLLLVVIALLLGGGLIYFISLQQTHSQQEVKSNQETKTVKVESHRLSKEDAIITVVDKVAPAIVKITTKKEKIVSDFFAWQTKRTVKGQGSGVIIDQDGYIVTNNHVIDQADQIKVILSDGDKSYQGKIVGRDPVTDLAVIKINPGSEKLPVVKIGNSNNLEVGQLAIAIGNPYGFSETVTTGVISALGRQIQLQKSTGLINMIQTDAAINPGNSGGALLNSQGEVIGINTAIIEQAQGIGFAIPINVVKEITKELIAKGEVVRPWLGIYASSINSKLAKEYDLAVKHGVYIFNVIEGSPAFKVNLQNGDIITKIDQKIITSMARLKDILQEYQVNDKINLTIYRAGKKKEISVKLAKMPQDY</sequence>
<accession>L0KBQ5</accession>
<evidence type="ECO:0000256" key="5">
    <source>
        <dbReference type="SAM" id="Phobius"/>
    </source>
</evidence>